<comment type="caution">
    <text evidence="2">The sequence shown here is derived from an EMBL/GenBank/DDBJ whole genome shotgun (WGS) entry which is preliminary data.</text>
</comment>
<evidence type="ECO:0000313" key="2">
    <source>
        <dbReference type="EMBL" id="MPC24730.1"/>
    </source>
</evidence>
<proteinExistence type="predicted"/>
<accession>A0A5B7DTG6</accession>
<evidence type="ECO:0000313" key="3">
    <source>
        <dbReference type="Proteomes" id="UP000324222"/>
    </source>
</evidence>
<dbReference type="EMBL" id="VSRR010001367">
    <property type="protein sequence ID" value="MPC24730.1"/>
    <property type="molecule type" value="Genomic_DNA"/>
</dbReference>
<evidence type="ECO:0000256" key="1">
    <source>
        <dbReference type="SAM" id="MobiDB-lite"/>
    </source>
</evidence>
<dbReference type="Proteomes" id="UP000324222">
    <property type="component" value="Unassembled WGS sequence"/>
</dbReference>
<reference evidence="2 3" key="1">
    <citation type="submission" date="2019-05" db="EMBL/GenBank/DDBJ databases">
        <title>Another draft genome of Portunus trituberculatus and its Hox gene families provides insights of decapod evolution.</title>
        <authorList>
            <person name="Jeong J.-H."/>
            <person name="Song I."/>
            <person name="Kim S."/>
            <person name="Choi T."/>
            <person name="Kim D."/>
            <person name="Ryu S."/>
            <person name="Kim W."/>
        </authorList>
    </citation>
    <scope>NUCLEOTIDE SEQUENCE [LARGE SCALE GENOMIC DNA]</scope>
    <source>
        <tissue evidence="2">Muscle</tissue>
    </source>
</reference>
<name>A0A5B7DTG6_PORTR</name>
<protein>
    <submittedName>
        <fullName evidence="2">Uncharacterized protein</fullName>
    </submittedName>
</protein>
<dbReference type="AlphaFoldDB" id="A0A5B7DTG6"/>
<sequence>MGQCYFHERLRKEIRSCLSTVAGVPRAAAVERVSAHPTTIHLHPTIPIIHKNGRRGKAETCAAADTSEERFKQTTGAWKRRCAKAFPRSRQERRERVRKENWAREFCDVCRQAPRLEPTTPTLKNAKIFIITPESRLSGRKHPRVHSPDSAGNRI</sequence>
<feature type="region of interest" description="Disordered" evidence="1">
    <location>
        <begin position="134"/>
        <end position="155"/>
    </location>
</feature>
<gene>
    <name evidence="2" type="ORF">E2C01_017824</name>
</gene>
<organism evidence="2 3">
    <name type="scientific">Portunus trituberculatus</name>
    <name type="common">Swimming crab</name>
    <name type="synonym">Neptunus trituberculatus</name>
    <dbReference type="NCBI Taxonomy" id="210409"/>
    <lineage>
        <taxon>Eukaryota</taxon>
        <taxon>Metazoa</taxon>
        <taxon>Ecdysozoa</taxon>
        <taxon>Arthropoda</taxon>
        <taxon>Crustacea</taxon>
        <taxon>Multicrustacea</taxon>
        <taxon>Malacostraca</taxon>
        <taxon>Eumalacostraca</taxon>
        <taxon>Eucarida</taxon>
        <taxon>Decapoda</taxon>
        <taxon>Pleocyemata</taxon>
        <taxon>Brachyura</taxon>
        <taxon>Eubrachyura</taxon>
        <taxon>Portunoidea</taxon>
        <taxon>Portunidae</taxon>
        <taxon>Portuninae</taxon>
        <taxon>Portunus</taxon>
    </lineage>
</organism>
<keyword evidence="3" id="KW-1185">Reference proteome</keyword>